<accession>A0AAW0JS85</accession>
<name>A0AAW0JS85_MYOGA</name>
<organism evidence="2 3">
    <name type="scientific">Myodes glareolus</name>
    <name type="common">Bank vole</name>
    <name type="synonym">Clethrionomys glareolus</name>
    <dbReference type="NCBI Taxonomy" id="447135"/>
    <lineage>
        <taxon>Eukaryota</taxon>
        <taxon>Metazoa</taxon>
        <taxon>Chordata</taxon>
        <taxon>Craniata</taxon>
        <taxon>Vertebrata</taxon>
        <taxon>Euteleostomi</taxon>
        <taxon>Mammalia</taxon>
        <taxon>Eutheria</taxon>
        <taxon>Euarchontoglires</taxon>
        <taxon>Glires</taxon>
        <taxon>Rodentia</taxon>
        <taxon>Myomorpha</taxon>
        <taxon>Muroidea</taxon>
        <taxon>Cricetidae</taxon>
        <taxon>Arvicolinae</taxon>
        <taxon>Myodes</taxon>
    </lineage>
</organism>
<keyword evidence="3" id="KW-1185">Reference proteome</keyword>
<reference evidence="2 3" key="1">
    <citation type="journal article" date="2023" name="bioRxiv">
        <title>Conserved and derived expression patterns and positive selection on dental genes reveal complex evolutionary context of ever-growing rodent molars.</title>
        <authorList>
            <person name="Calamari Z.T."/>
            <person name="Song A."/>
            <person name="Cohen E."/>
            <person name="Akter M."/>
            <person name="Roy R.D."/>
            <person name="Hallikas O."/>
            <person name="Christensen M.M."/>
            <person name="Li P."/>
            <person name="Marangoni P."/>
            <person name="Jernvall J."/>
            <person name="Klein O.D."/>
        </authorList>
    </citation>
    <scope>NUCLEOTIDE SEQUENCE [LARGE SCALE GENOMIC DNA]</scope>
    <source>
        <strain evidence="2">V071</strain>
    </source>
</reference>
<comment type="caution">
    <text evidence="2">The sequence shown here is derived from an EMBL/GenBank/DDBJ whole genome shotgun (WGS) entry which is preliminary data.</text>
</comment>
<evidence type="ECO:0000313" key="2">
    <source>
        <dbReference type="EMBL" id="KAK7829437.1"/>
    </source>
</evidence>
<dbReference type="AlphaFoldDB" id="A0AAW0JS85"/>
<protein>
    <recommendedName>
        <fullName evidence="4">40S ribosomal protein S2</fullName>
    </recommendedName>
</protein>
<evidence type="ECO:0000256" key="1">
    <source>
        <dbReference type="SAM" id="MobiDB-lite"/>
    </source>
</evidence>
<feature type="compositionally biased region" description="Polar residues" evidence="1">
    <location>
        <begin position="91"/>
        <end position="104"/>
    </location>
</feature>
<dbReference type="Gene3D" id="3.30.230.10">
    <property type="match status" value="1"/>
</dbReference>
<feature type="region of interest" description="Disordered" evidence="1">
    <location>
        <begin position="83"/>
        <end position="104"/>
    </location>
</feature>
<proteinExistence type="predicted"/>
<dbReference type="Proteomes" id="UP001488838">
    <property type="component" value="Unassembled WGS sequence"/>
</dbReference>
<evidence type="ECO:0008006" key="4">
    <source>
        <dbReference type="Google" id="ProtNLM"/>
    </source>
</evidence>
<gene>
    <name evidence="2" type="ORF">U0070_007211</name>
</gene>
<evidence type="ECO:0000313" key="3">
    <source>
        <dbReference type="Proteomes" id="UP001488838"/>
    </source>
</evidence>
<dbReference type="EMBL" id="JBBHLL010000021">
    <property type="protein sequence ID" value="KAK7829437.1"/>
    <property type="molecule type" value="Genomic_DNA"/>
</dbReference>
<dbReference type="InterPro" id="IPR014721">
    <property type="entry name" value="Ribsml_uS5_D2-typ_fold_subgr"/>
</dbReference>
<sequence>MNVTSTKELCLASVSPRPPAAHDVMDMDAALSPQSTNFAKAIFDALSKPYSYLTPDLWKETVFTKSPCQKLNDHLVTRLGVDRSGPGGRSIHSSPNAALQRSQTRLLCPL</sequence>